<evidence type="ECO:0000256" key="1">
    <source>
        <dbReference type="SAM" id="Phobius"/>
    </source>
</evidence>
<keyword evidence="1" id="KW-0472">Membrane</keyword>
<protein>
    <submittedName>
        <fullName evidence="2">Uncharacterized protein</fullName>
    </submittedName>
</protein>
<keyword evidence="1" id="KW-0812">Transmembrane</keyword>
<proteinExistence type="predicted"/>
<name>A0A7S2FXA2_9STRA</name>
<keyword evidence="1" id="KW-1133">Transmembrane helix</keyword>
<feature type="transmembrane region" description="Helical" evidence="1">
    <location>
        <begin position="33"/>
        <end position="56"/>
    </location>
</feature>
<accession>A0A7S2FXA2</accession>
<feature type="transmembrane region" description="Helical" evidence="1">
    <location>
        <begin position="118"/>
        <end position="139"/>
    </location>
</feature>
<reference evidence="2" key="1">
    <citation type="submission" date="2021-01" db="EMBL/GenBank/DDBJ databases">
        <authorList>
            <person name="Corre E."/>
            <person name="Pelletier E."/>
            <person name="Niang G."/>
            <person name="Scheremetjew M."/>
            <person name="Finn R."/>
            <person name="Kale V."/>
            <person name="Holt S."/>
            <person name="Cochrane G."/>
            <person name="Meng A."/>
            <person name="Brown T."/>
            <person name="Cohen L."/>
        </authorList>
    </citation>
    <scope>NUCLEOTIDE SEQUENCE</scope>
    <source>
        <strain evidence="2">RCC1693</strain>
    </source>
</reference>
<dbReference type="AlphaFoldDB" id="A0A7S2FXA2"/>
<sequence>MFGLMTNIVQFAYWKCAKKKVKSGKHWDKWGPVYVLMIATCLVLLQPVCMLVIGSWTNYSGNVQYDVAANMLSYVNEAGDTIQGGLDCGEPLDDGIDNFFFDGDDSSNALVPNTTTGWMIQIFGTYLGFGFLFWGVIWATNLHNKIAKKWATIRRGGAPATATMA</sequence>
<evidence type="ECO:0000313" key="2">
    <source>
        <dbReference type="EMBL" id="CAD9418771.1"/>
    </source>
</evidence>
<dbReference type="EMBL" id="HBGT01017688">
    <property type="protein sequence ID" value="CAD9418771.1"/>
    <property type="molecule type" value="Transcribed_RNA"/>
</dbReference>
<organism evidence="2">
    <name type="scientific">Florenciella parvula</name>
    <dbReference type="NCBI Taxonomy" id="236787"/>
    <lineage>
        <taxon>Eukaryota</taxon>
        <taxon>Sar</taxon>
        <taxon>Stramenopiles</taxon>
        <taxon>Ochrophyta</taxon>
        <taxon>Dictyochophyceae</taxon>
        <taxon>Florenciellales</taxon>
        <taxon>Florenciella</taxon>
    </lineage>
</organism>
<gene>
    <name evidence="2" type="ORF">FPAR1323_LOCUS9375</name>
</gene>